<reference evidence="2" key="3">
    <citation type="submission" date="2016-08" db="EMBL/GenBank/DDBJ databases">
        <title>Sequencing, Assembly and Comparative Genomics of S. aureofaciens ATCC 10762.</title>
        <authorList>
            <person name="Gradnigo J.S."/>
            <person name="Johnson N."/>
            <person name="Somerville G.A."/>
        </authorList>
    </citation>
    <scope>NUCLEOTIDE SEQUENCE [LARGE SCALE GENOMIC DNA]</scope>
    <source>
        <strain evidence="2">ATCC 10762</strain>
    </source>
</reference>
<organism evidence="2 3">
    <name type="scientific">Kitasatospora aureofaciens</name>
    <name type="common">Streptomyces aureofaciens</name>
    <dbReference type="NCBI Taxonomy" id="1894"/>
    <lineage>
        <taxon>Bacteria</taxon>
        <taxon>Bacillati</taxon>
        <taxon>Actinomycetota</taxon>
        <taxon>Actinomycetes</taxon>
        <taxon>Kitasatosporales</taxon>
        <taxon>Streptomycetaceae</taxon>
        <taxon>Kitasatospora</taxon>
    </lineage>
</organism>
<reference evidence="2 3" key="2">
    <citation type="submission" date="2014-07" db="EMBL/GenBank/DDBJ databases">
        <authorList>
            <person name="Zhang J.E."/>
            <person name="Yang H."/>
            <person name="Guo J."/>
            <person name="Deng Z."/>
            <person name="Luo H."/>
            <person name="Luo M."/>
            <person name="Zhao B."/>
        </authorList>
    </citation>
    <scope>NUCLEOTIDE SEQUENCE [LARGE SCALE GENOMIC DNA]</scope>
    <source>
        <strain evidence="2">ATCC 10762</strain>
        <strain evidence="3">ATCC 10762 / DSM 40127 / CCM 3239 / JCM 4008 / LMG 5968 / NBRC 12843 / NCIMB 8234 / A-377</strain>
    </source>
</reference>
<comment type="caution">
    <text evidence="2">The sequence shown here is derived from an EMBL/GenBank/DDBJ whole genome shotgun (WGS) entry which is preliminary data.</text>
</comment>
<sequence length="142" mass="15374">MIGHDPRAGARSEAPLPESAYAAALGPAAENTAVTRLQTALRHSGQYPRASLEREFRLRRAALADRLALESGEECDAAEAARTAYELVAFDLADGRFVLGPAGPGSSRWEESARPYVRQEYERWAELTDGGRDARLKDTGGS</sequence>
<accession>A0A8H9LRR4</accession>
<dbReference type="Proteomes" id="UP000610124">
    <property type="component" value="Unassembled WGS sequence"/>
</dbReference>
<reference evidence="3" key="4">
    <citation type="submission" date="2016-08" db="EMBL/GenBank/DDBJ databases">
        <title>Sequencing, assembly and comparative genomics of S. aureofaciens ATCC 10762.</title>
        <authorList>
            <person name="Gradnigo J.S."/>
            <person name="Johnson N."/>
            <person name="Somerville G.A."/>
        </authorList>
    </citation>
    <scope>NUCLEOTIDE SEQUENCE [LARGE SCALE GENOMIC DNA]</scope>
    <source>
        <strain evidence="3">ATCC 10762 / DSM 40127 / CCM 3239 / JCM 4008 / LMG 5968 / NBRC 12843 / NCIMB 8234 / A-377</strain>
    </source>
</reference>
<proteinExistence type="predicted"/>
<accession>A0A1E7N1K5</accession>
<protein>
    <submittedName>
        <fullName evidence="2">Uncharacterized protein</fullName>
    </submittedName>
</protein>
<dbReference type="KEGG" id="kau:B6264_00045"/>
<dbReference type="AlphaFoldDB" id="A0A1E7N1K5"/>
<dbReference type="Proteomes" id="UP000037395">
    <property type="component" value="Unassembled WGS sequence"/>
</dbReference>
<name>A0A1E7N1K5_KITAU</name>
<evidence type="ECO:0000313" key="3">
    <source>
        <dbReference type="Proteomes" id="UP000037395"/>
    </source>
</evidence>
<dbReference type="EMBL" id="JPRF03000043">
    <property type="protein sequence ID" value="OEV34580.1"/>
    <property type="molecule type" value="Genomic_DNA"/>
</dbReference>
<evidence type="ECO:0000313" key="1">
    <source>
        <dbReference type="EMBL" id="GGV06907.1"/>
    </source>
</evidence>
<reference evidence="1" key="1">
    <citation type="journal article" date="2014" name="Int. J. Syst. Evol. Microbiol.">
        <title>Complete genome sequence of Corynebacterium casei LMG S-19264T (=DSM 44701T), isolated from a smear-ripened cheese.</title>
        <authorList>
            <consortium name="US DOE Joint Genome Institute (JGI-PGF)"/>
            <person name="Walter F."/>
            <person name="Albersmeier A."/>
            <person name="Kalinowski J."/>
            <person name="Ruckert C."/>
        </authorList>
    </citation>
    <scope>NUCLEOTIDE SEQUENCE</scope>
    <source>
        <strain evidence="1">JCM 4434</strain>
    </source>
</reference>
<evidence type="ECO:0000313" key="2">
    <source>
        <dbReference type="EMBL" id="OEV34580.1"/>
    </source>
</evidence>
<dbReference type="EMBL" id="BMUB01000042">
    <property type="protein sequence ID" value="GGV06907.1"/>
    <property type="molecule type" value="Genomic_DNA"/>
</dbReference>
<keyword evidence="3" id="KW-1185">Reference proteome</keyword>
<gene>
    <name evidence="1" type="ORF">GCM10010502_72450</name>
    <name evidence="2" type="ORF">HS99_0008745</name>
</gene>
<reference evidence="1" key="5">
    <citation type="submission" date="2020-09" db="EMBL/GenBank/DDBJ databases">
        <authorList>
            <person name="Sun Q."/>
            <person name="Ohkuma M."/>
        </authorList>
    </citation>
    <scope>NUCLEOTIDE SEQUENCE</scope>
    <source>
        <strain evidence="1">JCM 4434</strain>
    </source>
</reference>
<dbReference type="RefSeq" id="WP_030558232.1">
    <property type="nucleotide sequence ID" value="NZ_JOER01000101.1"/>
</dbReference>